<dbReference type="WBParaSite" id="maker-E.canG7_contigs_8327-snap-gene-0.1-mRNA-1">
    <property type="protein sequence ID" value="maker-E.canG7_contigs_8327-snap-gene-0.1-mRNA-1"/>
    <property type="gene ID" value="EcG7_10524"/>
</dbReference>
<proteinExistence type="predicted"/>
<organism evidence="1 2">
    <name type="scientific">Echinococcus canadensis</name>
    <dbReference type="NCBI Taxonomy" id="519352"/>
    <lineage>
        <taxon>Eukaryota</taxon>
        <taxon>Metazoa</taxon>
        <taxon>Spiralia</taxon>
        <taxon>Lophotrochozoa</taxon>
        <taxon>Platyhelminthes</taxon>
        <taxon>Cestoda</taxon>
        <taxon>Eucestoda</taxon>
        <taxon>Cyclophyllidea</taxon>
        <taxon>Taeniidae</taxon>
        <taxon>Echinococcus</taxon>
        <taxon>Echinococcus canadensis group</taxon>
    </lineage>
</organism>
<evidence type="ECO:0000313" key="1">
    <source>
        <dbReference type="Proteomes" id="UP000887562"/>
    </source>
</evidence>
<name>A0A915EW02_9CEST</name>
<protein>
    <submittedName>
        <fullName evidence="2">Uncharacterized protein</fullName>
    </submittedName>
</protein>
<dbReference type="Proteomes" id="UP000887562">
    <property type="component" value="Unplaced"/>
</dbReference>
<evidence type="ECO:0000313" key="2">
    <source>
        <dbReference type="WBParaSite" id="maker-E.canG7_contigs_8327-snap-gene-0.1-mRNA-1"/>
    </source>
</evidence>
<reference evidence="2" key="1">
    <citation type="submission" date="2022-11" db="UniProtKB">
        <authorList>
            <consortium name="WormBaseParasite"/>
        </authorList>
    </citation>
    <scope>IDENTIFICATION</scope>
</reference>
<dbReference type="AlphaFoldDB" id="A0A915EW02"/>
<sequence length="71" mass="7715">MCPPDLTVCNEMKQACVSVLTGCKSKVPLPMEQPWNLGRSENCGEASAQTAIRHEFAAPPVSLSRAKHQPH</sequence>
<accession>A0A915EW02</accession>
<keyword evidence="1" id="KW-1185">Reference proteome</keyword>